<dbReference type="EMBL" id="MXAL01000003">
    <property type="protein sequence ID" value="OWF33684.1"/>
    <property type="molecule type" value="Genomic_DNA"/>
</dbReference>
<organism evidence="2 3">
    <name type="scientific">Companilactobacillus kimchii</name>
    <dbReference type="NCBI Taxonomy" id="2801452"/>
    <lineage>
        <taxon>Bacteria</taxon>
        <taxon>Bacillati</taxon>
        <taxon>Bacillota</taxon>
        <taxon>Bacilli</taxon>
        <taxon>Lactobacillales</taxon>
        <taxon>Lactobacillaceae</taxon>
        <taxon>Companilactobacillus</taxon>
    </lineage>
</organism>
<sequence>MKKSIKYAGIAAATLLAVAPVAAPVVSQAADSTVATTPDYNKQQNSADAFKASLNTETAASNLVSGTSVKGVSVEQGSMKIDAFNTAEAGLVKAAIGTTDINNIGDSAKVTVSAKTVKGAAINTDYDLGKILADSTQPEVEFTVTLSFTNTNGKADSRTATVKATKKSTVAKDDMTSAKATFTTPLSVALNTTVTSSTLDASNDAKIVDQNGNSVLTDGSKVKAGTSFFTTYSNAIEAAKAGNEDSDAAGVASSVKADTNVEPNGTKVFTKAGTYYQVITFTGATGTALNQFVKNYNLDPSTYSVYVNGSQASAGYDFVADTTDAANTTLKFVRAINVSNTTDQWTTTDTTGVVTTKTASNYYTLKNDSNQTIANRALGANTPWRTDKVRTNQDGVKQYRVATGEWIDADNVVYSNGNNNSNNGSGLTDIKTVSGVATLTKAKGYYMALFNDEGKAYDNKYLGSPSAWRVDRTAKGADGNTYYRVATSEWLQAGEGVSFK</sequence>
<feature type="signal peptide" evidence="1">
    <location>
        <begin position="1"/>
        <end position="29"/>
    </location>
</feature>
<reference evidence="2 3" key="1">
    <citation type="submission" date="2017-03" db="EMBL/GenBank/DDBJ databases">
        <title>Genome sequence of Lactobacillus kimchii KACC 12383.</title>
        <authorList>
            <person name="Chun J."/>
        </authorList>
    </citation>
    <scope>NUCLEOTIDE SEQUENCE [LARGE SCALE GENOMIC DNA]</scope>
    <source>
        <strain evidence="2 3">KACC 12383</strain>
    </source>
</reference>
<gene>
    <name evidence="2" type="ORF">LKACC12383_00824</name>
</gene>
<feature type="chain" id="PRO_5030759089" evidence="1">
    <location>
        <begin position="30"/>
        <end position="500"/>
    </location>
</feature>
<evidence type="ECO:0000313" key="2">
    <source>
        <dbReference type="EMBL" id="OWF33684.1"/>
    </source>
</evidence>
<name>A0A210PB30_9LACO</name>
<dbReference type="Proteomes" id="UP000196649">
    <property type="component" value="Unassembled WGS sequence"/>
</dbReference>
<evidence type="ECO:0000313" key="3">
    <source>
        <dbReference type="Proteomes" id="UP000196649"/>
    </source>
</evidence>
<dbReference type="RefSeq" id="WP_054643573.1">
    <property type="nucleotide sequence ID" value="NZ_LNUB01000046.1"/>
</dbReference>
<comment type="caution">
    <text evidence="2">The sequence shown here is derived from an EMBL/GenBank/DDBJ whole genome shotgun (WGS) entry which is preliminary data.</text>
</comment>
<accession>A0A210PB30</accession>
<dbReference type="AlphaFoldDB" id="A0A210PB30"/>
<keyword evidence="1" id="KW-0732">Signal</keyword>
<protein>
    <submittedName>
        <fullName evidence="2">Platelet binding protein GspB</fullName>
    </submittedName>
</protein>
<evidence type="ECO:0000256" key="1">
    <source>
        <dbReference type="SAM" id="SignalP"/>
    </source>
</evidence>
<proteinExistence type="predicted"/>